<evidence type="ECO:0000313" key="3">
    <source>
        <dbReference type="Proteomes" id="UP000199634"/>
    </source>
</evidence>
<accession>A0A1H6LHF8</accession>
<gene>
    <name evidence="2" type="ORF">SAMN02927937_01703</name>
</gene>
<feature type="chain" id="PRO_5011547790" description="Lipoprotein" evidence="1">
    <location>
        <begin position="20"/>
        <end position="103"/>
    </location>
</feature>
<dbReference type="EMBL" id="FNXE01000022">
    <property type="protein sequence ID" value="SEH84009.1"/>
    <property type="molecule type" value="Genomic_DNA"/>
</dbReference>
<keyword evidence="3" id="KW-1185">Reference proteome</keyword>
<sequence>MKKLLFLFSICFILFSCSSDDNDDRKINYIEVENGTATINYNNNEKKVTSDYTIGSNYFSVTNWRKIKYHINRDELKEVENEQGSHIYWYRFHKGSALLVLTN</sequence>
<keyword evidence="1" id="KW-0732">Signal</keyword>
<evidence type="ECO:0000313" key="2">
    <source>
        <dbReference type="EMBL" id="SEH84009.1"/>
    </source>
</evidence>
<feature type="signal peptide" evidence="1">
    <location>
        <begin position="1"/>
        <end position="19"/>
    </location>
</feature>
<evidence type="ECO:0000256" key="1">
    <source>
        <dbReference type="SAM" id="SignalP"/>
    </source>
</evidence>
<name>A0A1H6LHF8_9FLAO</name>
<dbReference type="RefSeq" id="WP_091098995.1">
    <property type="nucleotide sequence ID" value="NZ_FNXE01000022.1"/>
</dbReference>
<dbReference type="PROSITE" id="PS51257">
    <property type="entry name" value="PROKAR_LIPOPROTEIN"/>
    <property type="match status" value="1"/>
</dbReference>
<dbReference type="Proteomes" id="UP000199634">
    <property type="component" value="Unassembled WGS sequence"/>
</dbReference>
<proteinExistence type="predicted"/>
<protein>
    <recommendedName>
        <fullName evidence="4">Lipoprotein</fullName>
    </recommendedName>
</protein>
<evidence type="ECO:0008006" key="4">
    <source>
        <dbReference type="Google" id="ProtNLM"/>
    </source>
</evidence>
<organism evidence="2 3">
    <name type="scientific">Paenimyroides marinum</name>
    <dbReference type="NCBI Taxonomy" id="1159016"/>
    <lineage>
        <taxon>Bacteria</taxon>
        <taxon>Pseudomonadati</taxon>
        <taxon>Bacteroidota</taxon>
        <taxon>Flavobacteriia</taxon>
        <taxon>Flavobacteriales</taxon>
        <taxon>Flavobacteriaceae</taxon>
        <taxon>Paenimyroides</taxon>
    </lineage>
</organism>
<reference evidence="2 3" key="1">
    <citation type="submission" date="2016-10" db="EMBL/GenBank/DDBJ databases">
        <authorList>
            <person name="de Groot N.N."/>
        </authorList>
    </citation>
    <scope>NUCLEOTIDE SEQUENCE [LARGE SCALE GENOMIC DNA]</scope>
    <source>
        <strain evidence="2 3">CGMCC 1.10825</strain>
    </source>
</reference>
<dbReference type="AlphaFoldDB" id="A0A1H6LHF8"/>